<keyword evidence="2" id="KW-0472">Membrane</keyword>
<dbReference type="EMBL" id="BDRX01000042">
    <property type="protein sequence ID" value="GBF93605.1"/>
    <property type="molecule type" value="Genomic_DNA"/>
</dbReference>
<dbReference type="Proteomes" id="UP000247498">
    <property type="component" value="Unassembled WGS sequence"/>
</dbReference>
<dbReference type="InParanoid" id="A0A2V0P940"/>
<evidence type="ECO:0000256" key="1">
    <source>
        <dbReference type="SAM" id="MobiDB-lite"/>
    </source>
</evidence>
<sequence>MCFNAEITAFMLVLNLATGLYLSKRGSGWRRTQLFYVFFLMEVLQLIQYAVVDDCSSIINKAVTLLSYIHICFQPLSVNLFLFRNEPNSDVGKLIYRLCILAGVLQVARVPYLLVNYLPSSLWELVPGLPDPALAGTGAVCSWETCCGPQTCTTRGKLHLQWSLPLLTPSYFIPSGFIHFFVFSGPALLAPGVWHPERLAFFAASFFLGPLASQLASYRASGGDPGWRLEWAGVWCLFAGAQCILGVATEWLLGVDDFGVLRPGGAGFLRYKKAAAAGAVFDGRLACEKGKAAAGAAANGDASDGDDVAAARDTAPRGRRAKAA</sequence>
<comment type="caution">
    <text evidence="3">The sequence shown here is derived from an EMBL/GenBank/DDBJ whole genome shotgun (WGS) entry which is preliminary data.</text>
</comment>
<name>A0A2V0P940_9CHLO</name>
<feature type="transmembrane region" description="Helical" evidence="2">
    <location>
        <begin position="199"/>
        <end position="220"/>
    </location>
</feature>
<protein>
    <submittedName>
        <fullName evidence="3">Uncharacterized protein</fullName>
    </submittedName>
</protein>
<reference evidence="3 4" key="1">
    <citation type="journal article" date="2018" name="Sci. Rep.">
        <title>Raphidocelis subcapitata (=Pseudokirchneriella subcapitata) provides an insight into genome evolution and environmental adaptations in the Sphaeropleales.</title>
        <authorList>
            <person name="Suzuki S."/>
            <person name="Yamaguchi H."/>
            <person name="Nakajima N."/>
            <person name="Kawachi M."/>
        </authorList>
    </citation>
    <scope>NUCLEOTIDE SEQUENCE [LARGE SCALE GENOMIC DNA]</scope>
    <source>
        <strain evidence="3 4">NIES-35</strain>
    </source>
</reference>
<feature type="transmembrane region" description="Helical" evidence="2">
    <location>
        <begin position="34"/>
        <end position="52"/>
    </location>
</feature>
<organism evidence="3 4">
    <name type="scientific">Raphidocelis subcapitata</name>
    <dbReference type="NCBI Taxonomy" id="307507"/>
    <lineage>
        <taxon>Eukaryota</taxon>
        <taxon>Viridiplantae</taxon>
        <taxon>Chlorophyta</taxon>
        <taxon>core chlorophytes</taxon>
        <taxon>Chlorophyceae</taxon>
        <taxon>CS clade</taxon>
        <taxon>Sphaeropleales</taxon>
        <taxon>Selenastraceae</taxon>
        <taxon>Raphidocelis</taxon>
    </lineage>
</organism>
<feature type="transmembrane region" description="Helical" evidence="2">
    <location>
        <begin position="94"/>
        <end position="115"/>
    </location>
</feature>
<evidence type="ECO:0000313" key="4">
    <source>
        <dbReference type="Proteomes" id="UP000247498"/>
    </source>
</evidence>
<feature type="region of interest" description="Disordered" evidence="1">
    <location>
        <begin position="296"/>
        <end position="324"/>
    </location>
</feature>
<proteinExistence type="predicted"/>
<gene>
    <name evidence="3" type="ORF">Rsub_06325</name>
</gene>
<evidence type="ECO:0000256" key="2">
    <source>
        <dbReference type="SAM" id="Phobius"/>
    </source>
</evidence>
<dbReference type="OrthoDB" id="10267839at2759"/>
<feature type="transmembrane region" description="Helical" evidence="2">
    <location>
        <begin position="232"/>
        <end position="253"/>
    </location>
</feature>
<keyword evidence="2" id="KW-0812">Transmembrane</keyword>
<dbReference type="Pfam" id="PF19069">
    <property type="entry name" value="DUF5765"/>
    <property type="match status" value="1"/>
</dbReference>
<evidence type="ECO:0000313" key="3">
    <source>
        <dbReference type="EMBL" id="GBF93605.1"/>
    </source>
</evidence>
<accession>A0A2V0P940</accession>
<dbReference type="AlphaFoldDB" id="A0A2V0P940"/>
<feature type="transmembrane region" description="Helical" evidence="2">
    <location>
        <begin position="171"/>
        <end position="190"/>
    </location>
</feature>
<feature type="transmembrane region" description="Helical" evidence="2">
    <location>
        <begin position="58"/>
        <end position="82"/>
    </location>
</feature>
<feature type="transmembrane region" description="Helical" evidence="2">
    <location>
        <begin position="6"/>
        <end position="22"/>
    </location>
</feature>
<keyword evidence="4" id="KW-1185">Reference proteome</keyword>
<dbReference type="InterPro" id="IPR043912">
    <property type="entry name" value="DUF5765"/>
</dbReference>
<keyword evidence="2" id="KW-1133">Transmembrane helix</keyword>